<evidence type="ECO:0000313" key="2">
    <source>
        <dbReference type="EnsemblPlants" id="AET3Gv20080700.3"/>
    </source>
</evidence>
<evidence type="ECO:0000256" key="1">
    <source>
        <dbReference type="SAM" id="MobiDB-lite"/>
    </source>
</evidence>
<sequence length="144" mass="16029">KHDNILLCWNTLHQSAILLSSQHTLYRIRGSEIRAATKLPLRPARSFRLHLPRGLNRLRQRCILPSPHFLSAFRLKSCTERTPGGATKFSSSLQPRIRLHPVGAAPGAQDPAAASCRRTPPLDLRVNLPGTDASPPTEHKINLR</sequence>
<accession>A0A453DTN9</accession>
<dbReference type="EnsemblPlants" id="AET3Gv20080700.3">
    <property type="protein sequence ID" value="AET3Gv20080700.3"/>
    <property type="gene ID" value="AET3Gv20080700"/>
</dbReference>
<reference evidence="2" key="4">
    <citation type="submission" date="2019-03" db="UniProtKB">
        <authorList>
            <consortium name="EnsemblPlants"/>
        </authorList>
    </citation>
    <scope>IDENTIFICATION</scope>
</reference>
<reference evidence="3" key="1">
    <citation type="journal article" date="2014" name="Science">
        <title>Ancient hybridizations among the ancestral genomes of bread wheat.</title>
        <authorList>
            <consortium name="International Wheat Genome Sequencing Consortium,"/>
            <person name="Marcussen T."/>
            <person name="Sandve S.R."/>
            <person name="Heier L."/>
            <person name="Spannagl M."/>
            <person name="Pfeifer M."/>
            <person name="Jakobsen K.S."/>
            <person name="Wulff B.B."/>
            <person name="Steuernagel B."/>
            <person name="Mayer K.F."/>
            <person name="Olsen O.A."/>
        </authorList>
    </citation>
    <scope>NUCLEOTIDE SEQUENCE [LARGE SCALE GENOMIC DNA]</scope>
    <source>
        <strain evidence="3">cv. AL8/78</strain>
    </source>
</reference>
<reference evidence="2" key="5">
    <citation type="journal article" date="2021" name="G3 (Bethesda)">
        <title>Aegilops tauschii genome assembly Aet v5.0 features greater sequence contiguity and improved annotation.</title>
        <authorList>
            <person name="Wang L."/>
            <person name="Zhu T."/>
            <person name="Rodriguez J.C."/>
            <person name="Deal K.R."/>
            <person name="Dubcovsky J."/>
            <person name="McGuire P.E."/>
            <person name="Lux T."/>
            <person name="Spannagl M."/>
            <person name="Mayer K.F.X."/>
            <person name="Baldrich P."/>
            <person name="Meyers B.C."/>
            <person name="Huo N."/>
            <person name="Gu Y.Q."/>
            <person name="Zhou H."/>
            <person name="Devos K.M."/>
            <person name="Bennetzen J.L."/>
            <person name="Unver T."/>
            <person name="Budak H."/>
            <person name="Gulick P.J."/>
            <person name="Galiba G."/>
            <person name="Kalapos B."/>
            <person name="Nelson D.R."/>
            <person name="Li P."/>
            <person name="You F.M."/>
            <person name="Luo M.C."/>
            <person name="Dvorak J."/>
        </authorList>
    </citation>
    <scope>NUCLEOTIDE SEQUENCE [LARGE SCALE GENOMIC DNA]</scope>
    <source>
        <strain evidence="2">cv. AL8/78</strain>
    </source>
</reference>
<dbReference type="Proteomes" id="UP000015105">
    <property type="component" value="Chromosome 3D"/>
</dbReference>
<evidence type="ECO:0000313" key="3">
    <source>
        <dbReference type="Proteomes" id="UP000015105"/>
    </source>
</evidence>
<organism evidence="2 3">
    <name type="scientific">Aegilops tauschii subsp. strangulata</name>
    <name type="common">Goatgrass</name>
    <dbReference type="NCBI Taxonomy" id="200361"/>
    <lineage>
        <taxon>Eukaryota</taxon>
        <taxon>Viridiplantae</taxon>
        <taxon>Streptophyta</taxon>
        <taxon>Embryophyta</taxon>
        <taxon>Tracheophyta</taxon>
        <taxon>Spermatophyta</taxon>
        <taxon>Magnoliopsida</taxon>
        <taxon>Liliopsida</taxon>
        <taxon>Poales</taxon>
        <taxon>Poaceae</taxon>
        <taxon>BOP clade</taxon>
        <taxon>Pooideae</taxon>
        <taxon>Triticodae</taxon>
        <taxon>Triticeae</taxon>
        <taxon>Triticinae</taxon>
        <taxon>Aegilops</taxon>
    </lineage>
</organism>
<dbReference type="Gramene" id="AET3Gv20080700.3">
    <property type="protein sequence ID" value="AET3Gv20080700.3"/>
    <property type="gene ID" value="AET3Gv20080700"/>
</dbReference>
<protein>
    <submittedName>
        <fullName evidence="2">Uncharacterized protein</fullName>
    </submittedName>
</protein>
<name>A0A453DTN9_AEGTS</name>
<reference evidence="2" key="3">
    <citation type="journal article" date="2017" name="Nature">
        <title>Genome sequence of the progenitor of the wheat D genome Aegilops tauschii.</title>
        <authorList>
            <person name="Luo M.C."/>
            <person name="Gu Y.Q."/>
            <person name="Puiu D."/>
            <person name="Wang H."/>
            <person name="Twardziok S.O."/>
            <person name="Deal K.R."/>
            <person name="Huo N."/>
            <person name="Zhu T."/>
            <person name="Wang L."/>
            <person name="Wang Y."/>
            <person name="McGuire P.E."/>
            <person name="Liu S."/>
            <person name="Long H."/>
            <person name="Ramasamy R.K."/>
            <person name="Rodriguez J.C."/>
            <person name="Van S.L."/>
            <person name="Yuan L."/>
            <person name="Wang Z."/>
            <person name="Xia Z."/>
            <person name="Xiao L."/>
            <person name="Anderson O.D."/>
            <person name="Ouyang S."/>
            <person name="Liang Y."/>
            <person name="Zimin A.V."/>
            <person name="Pertea G."/>
            <person name="Qi P."/>
            <person name="Bennetzen J.L."/>
            <person name="Dai X."/>
            <person name="Dawson M.W."/>
            <person name="Muller H.G."/>
            <person name="Kugler K."/>
            <person name="Rivarola-Duarte L."/>
            <person name="Spannagl M."/>
            <person name="Mayer K.F.X."/>
            <person name="Lu F.H."/>
            <person name="Bevan M.W."/>
            <person name="Leroy P."/>
            <person name="Li P."/>
            <person name="You F.M."/>
            <person name="Sun Q."/>
            <person name="Liu Z."/>
            <person name="Lyons E."/>
            <person name="Wicker T."/>
            <person name="Salzberg S.L."/>
            <person name="Devos K.M."/>
            <person name="Dvorak J."/>
        </authorList>
    </citation>
    <scope>NUCLEOTIDE SEQUENCE [LARGE SCALE GENOMIC DNA]</scope>
    <source>
        <strain evidence="2">cv. AL8/78</strain>
    </source>
</reference>
<feature type="compositionally biased region" description="Low complexity" evidence="1">
    <location>
        <begin position="103"/>
        <end position="114"/>
    </location>
</feature>
<reference evidence="3" key="2">
    <citation type="journal article" date="2017" name="Nat. Plants">
        <title>The Aegilops tauschii genome reveals multiple impacts of transposons.</title>
        <authorList>
            <person name="Zhao G."/>
            <person name="Zou C."/>
            <person name="Li K."/>
            <person name="Wang K."/>
            <person name="Li T."/>
            <person name="Gao L."/>
            <person name="Zhang X."/>
            <person name="Wang H."/>
            <person name="Yang Z."/>
            <person name="Liu X."/>
            <person name="Jiang W."/>
            <person name="Mao L."/>
            <person name="Kong X."/>
            <person name="Jiao Y."/>
            <person name="Jia J."/>
        </authorList>
    </citation>
    <scope>NUCLEOTIDE SEQUENCE [LARGE SCALE GENOMIC DNA]</scope>
    <source>
        <strain evidence="3">cv. AL8/78</strain>
    </source>
</reference>
<proteinExistence type="predicted"/>
<keyword evidence="3" id="KW-1185">Reference proteome</keyword>
<dbReference type="AlphaFoldDB" id="A0A453DTN9"/>
<feature type="region of interest" description="Disordered" evidence="1">
    <location>
        <begin position="101"/>
        <end position="144"/>
    </location>
</feature>